<dbReference type="Proteomes" id="UP000252698">
    <property type="component" value="Chromosome"/>
</dbReference>
<sequence length="36" mass="3803">MNSGKCLSVNGASTKNGAALVQWDCVEGTNQRFRCG</sequence>
<evidence type="ECO:0000259" key="1">
    <source>
        <dbReference type="Pfam" id="PF14200"/>
    </source>
</evidence>
<dbReference type="Gene3D" id="2.80.10.50">
    <property type="match status" value="1"/>
</dbReference>
<feature type="domain" description="Ricin B lectin" evidence="1">
    <location>
        <begin position="2"/>
        <end position="34"/>
    </location>
</feature>
<dbReference type="SUPFAM" id="SSF50370">
    <property type="entry name" value="Ricin B-like lectins"/>
    <property type="match status" value="1"/>
</dbReference>
<evidence type="ECO:0000313" key="2">
    <source>
        <dbReference type="EMBL" id="AXE82302.1"/>
    </source>
</evidence>
<dbReference type="AlphaFoldDB" id="A0A2Z5JPJ7"/>
<organism evidence="2 3">
    <name type="scientific">Streptomyces atratus</name>
    <dbReference type="NCBI Taxonomy" id="1893"/>
    <lineage>
        <taxon>Bacteria</taxon>
        <taxon>Bacillati</taxon>
        <taxon>Actinomycetota</taxon>
        <taxon>Actinomycetes</taxon>
        <taxon>Kitasatosporales</taxon>
        <taxon>Streptomycetaceae</taxon>
        <taxon>Streptomyces</taxon>
    </lineage>
</organism>
<protein>
    <recommendedName>
        <fullName evidence="1">Ricin B lectin domain-containing protein</fullName>
    </recommendedName>
</protein>
<dbReference type="KEGG" id="sata:C5746_41810"/>
<dbReference type="CDD" id="cd00161">
    <property type="entry name" value="beta-trefoil_Ricin-like"/>
    <property type="match status" value="1"/>
</dbReference>
<dbReference type="InterPro" id="IPR000772">
    <property type="entry name" value="Ricin_B_lectin"/>
</dbReference>
<gene>
    <name evidence="2" type="ORF">C5746_41810</name>
</gene>
<dbReference type="Pfam" id="PF14200">
    <property type="entry name" value="RicinB_lectin_2"/>
    <property type="match status" value="1"/>
</dbReference>
<name>A0A2Z5JPJ7_STRAR</name>
<reference evidence="2 3" key="1">
    <citation type="journal article" date="2018" name="Front. Microbiol.">
        <title>Genome Sequencing of Streptomyces atratus SCSIOZH16 and Activation Production of Nocardamine via Metabolic Engineering.</title>
        <authorList>
            <person name="Li Y."/>
            <person name="Zhang C."/>
            <person name="Liu C."/>
            <person name="Ju J."/>
            <person name="Ma J."/>
        </authorList>
    </citation>
    <scope>NUCLEOTIDE SEQUENCE [LARGE SCALE GENOMIC DNA]</scope>
    <source>
        <strain evidence="2 3">SCSIO_ZH16</strain>
    </source>
</reference>
<proteinExistence type="predicted"/>
<accession>A0A2Z5JPJ7</accession>
<dbReference type="InterPro" id="IPR035992">
    <property type="entry name" value="Ricin_B-like_lectins"/>
</dbReference>
<dbReference type="EMBL" id="CP027306">
    <property type="protein sequence ID" value="AXE82302.1"/>
    <property type="molecule type" value="Genomic_DNA"/>
</dbReference>
<evidence type="ECO:0000313" key="3">
    <source>
        <dbReference type="Proteomes" id="UP000252698"/>
    </source>
</evidence>